<keyword evidence="5" id="KW-0479">Metal-binding</keyword>
<dbReference type="EMBL" id="UAUU01000008">
    <property type="protein sequence ID" value="SPZ85766.1"/>
    <property type="molecule type" value="Genomic_DNA"/>
</dbReference>
<accession>A0A2X2J254</accession>
<evidence type="ECO:0000313" key="11">
    <source>
        <dbReference type="EMBL" id="SPZ85766.1"/>
    </source>
</evidence>
<keyword evidence="3" id="KW-0329">Glyoxylate bypass</keyword>
<comment type="similarity">
    <text evidence="10">Belongs to the monomeric-type IDH family.</text>
</comment>
<sequence length="64" mass="7189">MSNKSKIVWTKTDEAPLLATYSFLPIVQAITATADIDVELRDISLAGRILASFPEFFKRRSKNC</sequence>
<dbReference type="RefSeq" id="WP_256603393.1">
    <property type="nucleotide sequence ID" value="NZ_UAUU01000008.1"/>
</dbReference>
<evidence type="ECO:0000256" key="6">
    <source>
        <dbReference type="ARBA" id="ARBA00022842"/>
    </source>
</evidence>
<keyword evidence="6" id="KW-0460">Magnesium</keyword>
<comment type="catalytic activity">
    <reaction evidence="9">
        <text>D-threo-isocitrate + NADP(+) = 2-oxoglutarate + CO2 + NADPH</text>
        <dbReference type="Rhea" id="RHEA:19629"/>
        <dbReference type="ChEBI" id="CHEBI:15562"/>
        <dbReference type="ChEBI" id="CHEBI:16526"/>
        <dbReference type="ChEBI" id="CHEBI:16810"/>
        <dbReference type="ChEBI" id="CHEBI:57783"/>
        <dbReference type="ChEBI" id="CHEBI:58349"/>
        <dbReference type="EC" id="1.1.1.42"/>
    </reaction>
</comment>
<dbReference type="PANTHER" id="PTHR36999:SF1">
    <property type="entry name" value="ISOCITRATE DEHYDROGENASE (NADP(+))"/>
    <property type="match status" value="1"/>
</dbReference>
<evidence type="ECO:0000256" key="4">
    <source>
        <dbReference type="ARBA" id="ARBA00022532"/>
    </source>
</evidence>
<keyword evidence="4" id="KW-0816">Tricarboxylic acid cycle</keyword>
<evidence type="ECO:0000256" key="2">
    <source>
        <dbReference type="ARBA" id="ARBA00013013"/>
    </source>
</evidence>
<dbReference type="Pfam" id="PF03971">
    <property type="entry name" value="IDH"/>
    <property type="match status" value="1"/>
</dbReference>
<comment type="cofactor">
    <cofactor evidence="1">
        <name>Mg(2+)</name>
        <dbReference type="ChEBI" id="CHEBI:18420"/>
    </cofactor>
</comment>
<evidence type="ECO:0000256" key="8">
    <source>
        <dbReference type="ARBA" id="ARBA00023002"/>
    </source>
</evidence>
<evidence type="ECO:0000256" key="3">
    <source>
        <dbReference type="ARBA" id="ARBA00022435"/>
    </source>
</evidence>
<evidence type="ECO:0000256" key="9">
    <source>
        <dbReference type="ARBA" id="ARBA00023554"/>
    </source>
</evidence>
<proteinExistence type="inferred from homology"/>
<dbReference type="InterPro" id="IPR004436">
    <property type="entry name" value="Isocitrate_DH_NADP_mono"/>
</dbReference>
<keyword evidence="8 11" id="KW-0560">Oxidoreductase</keyword>
<evidence type="ECO:0000256" key="10">
    <source>
        <dbReference type="ARBA" id="ARBA00046318"/>
    </source>
</evidence>
<dbReference type="AlphaFoldDB" id="A0A2X2J254"/>
<evidence type="ECO:0000256" key="7">
    <source>
        <dbReference type="ARBA" id="ARBA00022857"/>
    </source>
</evidence>
<dbReference type="GO" id="GO:0046872">
    <property type="term" value="F:metal ion binding"/>
    <property type="evidence" value="ECO:0007669"/>
    <property type="project" value="UniProtKB-KW"/>
</dbReference>
<keyword evidence="7" id="KW-0521">NADP</keyword>
<organism evidence="11 12">
    <name type="scientific">Sphingobacterium multivorum</name>
    <dbReference type="NCBI Taxonomy" id="28454"/>
    <lineage>
        <taxon>Bacteria</taxon>
        <taxon>Pseudomonadati</taxon>
        <taxon>Bacteroidota</taxon>
        <taxon>Sphingobacteriia</taxon>
        <taxon>Sphingobacteriales</taxon>
        <taxon>Sphingobacteriaceae</taxon>
        <taxon>Sphingobacterium</taxon>
    </lineage>
</organism>
<dbReference type="PANTHER" id="PTHR36999">
    <property type="entry name" value="ISOCITRATE DEHYDROGENASE [NADP]"/>
    <property type="match status" value="1"/>
</dbReference>
<dbReference type="SUPFAM" id="SSF53659">
    <property type="entry name" value="Isocitrate/Isopropylmalate dehydrogenase-like"/>
    <property type="match status" value="1"/>
</dbReference>
<evidence type="ECO:0000256" key="5">
    <source>
        <dbReference type="ARBA" id="ARBA00022723"/>
    </source>
</evidence>
<evidence type="ECO:0000313" key="12">
    <source>
        <dbReference type="Proteomes" id="UP000251241"/>
    </source>
</evidence>
<protein>
    <recommendedName>
        <fullName evidence="2">isocitrate dehydrogenase (NADP(+))</fullName>
        <ecNumber evidence="2">1.1.1.42</ecNumber>
    </recommendedName>
</protein>
<dbReference type="GO" id="GO:0004450">
    <property type="term" value="F:isocitrate dehydrogenase (NADP+) activity"/>
    <property type="evidence" value="ECO:0007669"/>
    <property type="project" value="UniProtKB-EC"/>
</dbReference>
<dbReference type="GO" id="GO:0006099">
    <property type="term" value="P:tricarboxylic acid cycle"/>
    <property type="evidence" value="ECO:0007669"/>
    <property type="project" value="UniProtKB-KW"/>
</dbReference>
<dbReference type="EC" id="1.1.1.42" evidence="2"/>
<reference evidence="11 12" key="1">
    <citation type="submission" date="2018-06" db="EMBL/GenBank/DDBJ databases">
        <authorList>
            <consortium name="Pathogen Informatics"/>
            <person name="Doyle S."/>
        </authorList>
    </citation>
    <scope>NUCLEOTIDE SEQUENCE [LARGE SCALE GENOMIC DNA]</scope>
    <source>
        <strain evidence="11 12">NCTC11343</strain>
    </source>
</reference>
<dbReference type="Proteomes" id="UP000251241">
    <property type="component" value="Unassembled WGS sequence"/>
</dbReference>
<name>A0A2X2J254_SPHMU</name>
<dbReference type="GO" id="GO:0006097">
    <property type="term" value="P:glyoxylate cycle"/>
    <property type="evidence" value="ECO:0007669"/>
    <property type="project" value="UniProtKB-KW"/>
</dbReference>
<gene>
    <name evidence="11" type="primary">icd_3</name>
    <name evidence="11" type="ORF">NCTC11343_02330</name>
</gene>
<evidence type="ECO:0000256" key="1">
    <source>
        <dbReference type="ARBA" id="ARBA00001946"/>
    </source>
</evidence>